<dbReference type="CDD" id="cd03811">
    <property type="entry name" value="GT4_GT28_WabH-like"/>
    <property type="match status" value="1"/>
</dbReference>
<proteinExistence type="predicted"/>
<keyword evidence="1" id="KW-0328">Glycosyltransferase</keyword>
<keyword evidence="6" id="KW-1185">Reference proteome</keyword>
<name>A0A5M8FQA1_9GAMM</name>
<evidence type="ECO:0000313" key="5">
    <source>
        <dbReference type="EMBL" id="KAA6184645.1"/>
    </source>
</evidence>
<evidence type="ECO:0000259" key="3">
    <source>
        <dbReference type="Pfam" id="PF00534"/>
    </source>
</evidence>
<dbReference type="OrthoDB" id="4611853at2"/>
<evidence type="ECO:0000313" key="6">
    <source>
        <dbReference type="Proteomes" id="UP000322981"/>
    </source>
</evidence>
<dbReference type="SUPFAM" id="SSF53756">
    <property type="entry name" value="UDP-Glycosyltransferase/glycogen phosphorylase"/>
    <property type="match status" value="1"/>
</dbReference>
<accession>A0A5M8FQA1</accession>
<dbReference type="PANTHER" id="PTHR12526">
    <property type="entry name" value="GLYCOSYLTRANSFERASE"/>
    <property type="match status" value="1"/>
</dbReference>
<dbReference type="RefSeq" id="WP_150093607.1">
    <property type="nucleotide sequence ID" value="NZ_JBFUOH010000035.1"/>
</dbReference>
<dbReference type="Gene3D" id="3.40.50.2000">
    <property type="entry name" value="Glycogen Phosphorylase B"/>
    <property type="match status" value="2"/>
</dbReference>
<evidence type="ECO:0000259" key="4">
    <source>
        <dbReference type="Pfam" id="PF13439"/>
    </source>
</evidence>
<evidence type="ECO:0000256" key="2">
    <source>
        <dbReference type="ARBA" id="ARBA00022679"/>
    </source>
</evidence>
<dbReference type="PANTHER" id="PTHR12526:SF510">
    <property type="entry name" value="D-INOSITOL 3-PHOSPHATE GLYCOSYLTRANSFERASE"/>
    <property type="match status" value="1"/>
</dbReference>
<evidence type="ECO:0000256" key="1">
    <source>
        <dbReference type="ARBA" id="ARBA00022676"/>
    </source>
</evidence>
<dbReference type="Pfam" id="PF00534">
    <property type="entry name" value="Glycos_transf_1"/>
    <property type="match status" value="1"/>
</dbReference>
<feature type="domain" description="Glycosyltransferase subfamily 4-like N-terminal" evidence="4">
    <location>
        <begin position="17"/>
        <end position="180"/>
    </location>
</feature>
<sequence>MNDRKNRLGLLGFRPGPGGIGRVMITLMQALLRQGVAIDLLLPPGETPDVDELGRGLATWTLDTDDAALGHRQLAHYLAVRQPHALLSNRDQAHALLAAHPWTEPRPRIAFRIGTDVPEKLRRSNPLTAPWKARRMASLYRRADLLIGNTPSIARSIRRMLGRGPAPPVEAIWNPIDAERVRRLAEVSTIHPPIHPWITHQQSPLIVSVGRLVRAKDYGTLLRALARLGADDHDPRLIICGEGNQRRSLEALADRLDIADRVDLVGHQTNPFPFMAAADLFVISSLFEGGNNALIEALTLGTPCVSTDCPSGPADLLEAGRLGPLVPVGDHRALAEAMRRTLAAPLPAQSLQAGAERFDAGRAASAYRRALGLAGSAS</sequence>
<organism evidence="5 6">
    <name type="scientific">Thiohalocapsa marina</name>
    <dbReference type="NCBI Taxonomy" id="424902"/>
    <lineage>
        <taxon>Bacteria</taxon>
        <taxon>Pseudomonadati</taxon>
        <taxon>Pseudomonadota</taxon>
        <taxon>Gammaproteobacteria</taxon>
        <taxon>Chromatiales</taxon>
        <taxon>Chromatiaceae</taxon>
        <taxon>Thiohalocapsa</taxon>
    </lineage>
</organism>
<dbReference type="EMBL" id="VWXX01000017">
    <property type="protein sequence ID" value="KAA6184645.1"/>
    <property type="molecule type" value="Genomic_DNA"/>
</dbReference>
<dbReference type="InterPro" id="IPR028098">
    <property type="entry name" value="Glyco_trans_4-like_N"/>
</dbReference>
<reference evidence="5 6" key="1">
    <citation type="submission" date="2019-09" db="EMBL/GenBank/DDBJ databases">
        <title>Whole-genome sequence of the purple sulfur bacterium Thiohalocapsa marina DSM 19078.</title>
        <authorList>
            <person name="Kyndt J.A."/>
            <person name="Meyer T.E."/>
        </authorList>
    </citation>
    <scope>NUCLEOTIDE SEQUENCE [LARGE SCALE GENOMIC DNA]</scope>
    <source>
        <strain evidence="5 6">DSM 19078</strain>
    </source>
</reference>
<dbReference type="Proteomes" id="UP000322981">
    <property type="component" value="Unassembled WGS sequence"/>
</dbReference>
<gene>
    <name evidence="5" type="ORF">F2Q65_11795</name>
</gene>
<dbReference type="InterPro" id="IPR001296">
    <property type="entry name" value="Glyco_trans_1"/>
</dbReference>
<feature type="domain" description="Glycosyl transferase family 1" evidence="3">
    <location>
        <begin position="202"/>
        <end position="348"/>
    </location>
</feature>
<dbReference type="AlphaFoldDB" id="A0A5M8FQA1"/>
<protein>
    <submittedName>
        <fullName evidence="5">Glycosyltransferase</fullName>
    </submittedName>
</protein>
<keyword evidence="2 5" id="KW-0808">Transferase</keyword>
<dbReference type="Pfam" id="PF13439">
    <property type="entry name" value="Glyco_transf_4"/>
    <property type="match status" value="1"/>
</dbReference>
<comment type="caution">
    <text evidence="5">The sequence shown here is derived from an EMBL/GenBank/DDBJ whole genome shotgun (WGS) entry which is preliminary data.</text>
</comment>
<dbReference type="GO" id="GO:0016757">
    <property type="term" value="F:glycosyltransferase activity"/>
    <property type="evidence" value="ECO:0007669"/>
    <property type="project" value="UniProtKB-KW"/>
</dbReference>